<evidence type="ECO:0000313" key="3">
    <source>
        <dbReference type="EMBL" id="QQP11195.1"/>
    </source>
</evidence>
<feature type="domain" description="Transposase IS116/IS110/IS902 C-terminal" evidence="2">
    <location>
        <begin position="275"/>
        <end position="350"/>
    </location>
</feature>
<dbReference type="PANTHER" id="PTHR33055:SF3">
    <property type="entry name" value="PUTATIVE TRANSPOSASE FOR IS117-RELATED"/>
    <property type="match status" value="1"/>
</dbReference>
<dbReference type="InterPro" id="IPR002525">
    <property type="entry name" value="Transp_IS110-like_N"/>
</dbReference>
<dbReference type="InterPro" id="IPR003346">
    <property type="entry name" value="Transposase_20"/>
</dbReference>
<evidence type="ECO:0000313" key="4">
    <source>
        <dbReference type="Proteomes" id="UP000596049"/>
    </source>
</evidence>
<name>A0ABX7APP2_9BACI</name>
<feature type="domain" description="Transposase IS110-like N-terminal" evidence="1">
    <location>
        <begin position="9"/>
        <end position="166"/>
    </location>
</feature>
<dbReference type="EMBL" id="CP067341">
    <property type="protein sequence ID" value="QQP11195.1"/>
    <property type="molecule type" value="Genomic_DNA"/>
</dbReference>
<accession>A0ABX7APP2</accession>
<dbReference type="Pfam" id="PF02371">
    <property type="entry name" value="Transposase_20"/>
    <property type="match status" value="2"/>
</dbReference>
<keyword evidence="4" id="KW-1185">Reference proteome</keyword>
<organism evidence="3 4">
    <name type="scientific">Lysinibacillus agricola</name>
    <dbReference type="NCBI Taxonomy" id="2590012"/>
    <lineage>
        <taxon>Bacteria</taxon>
        <taxon>Bacillati</taxon>
        <taxon>Bacillota</taxon>
        <taxon>Bacilli</taxon>
        <taxon>Bacillales</taxon>
        <taxon>Bacillaceae</taxon>
        <taxon>Lysinibacillus</taxon>
    </lineage>
</organism>
<dbReference type="PANTHER" id="PTHR33055">
    <property type="entry name" value="TRANSPOSASE FOR INSERTION SEQUENCE ELEMENT IS1111A"/>
    <property type="match status" value="1"/>
</dbReference>
<dbReference type="RefSeq" id="WP_082340332.1">
    <property type="nucleotide sequence ID" value="NZ_CP067341.1"/>
</dbReference>
<dbReference type="NCBIfam" id="NF033542">
    <property type="entry name" value="transpos_IS110"/>
    <property type="match status" value="1"/>
</dbReference>
<gene>
    <name evidence="3" type="ORF">FJQ98_18490</name>
</gene>
<proteinExistence type="predicted"/>
<sequence>MKRDKHIYIGLDLHKFQHTAVIVDCWFEKLGEMTFQNKPSIFPSLLEYVNRFLTEGLTPVFGLEDVGGYGRDLALFIIEQGYIVKFVNSSLSNSERNSYAMTQKNDSWDAQCVADVLIRKLPYLPDATPSDIHWIIAQLVGRRNALVKAQTALKNQLHMQLNYYYPSYKEFFSEVDGKTALAFWESYPSPSHLEGETVEDLRTFLLEASNNACSTRKAEQIMSLVLADGEVKREYQTSRDFIIQSIVRDIRFKKQEIKKVDKELKVTIQKLGMQLETMPGIDTVTSSAFIAEIGDIHRFATSDKLARYAGIAPIKMGSGGKETMKKTKQGNRKLYDIFYNLAVQQVQVSKGSKIQHQETRDFLVKSIVRDISFKKQEMRYVERELKGLMSLLDFQLDTMPGIDLVTASALIAEIGDVRRFPNANKLARFAGIAPVYFGSGGKGREQKSKQGNRALHALFYNLAVQQVQVAKGSKLPRNPVFHA</sequence>
<protein>
    <submittedName>
        <fullName evidence="3">IS110 family transposase</fullName>
    </submittedName>
</protein>
<dbReference type="InterPro" id="IPR047650">
    <property type="entry name" value="Transpos_IS110"/>
</dbReference>
<evidence type="ECO:0000259" key="1">
    <source>
        <dbReference type="Pfam" id="PF01548"/>
    </source>
</evidence>
<dbReference type="Proteomes" id="UP000596049">
    <property type="component" value="Chromosome"/>
</dbReference>
<feature type="domain" description="Transposase IS116/IS110/IS902 C-terminal" evidence="2">
    <location>
        <begin position="396"/>
        <end position="469"/>
    </location>
</feature>
<evidence type="ECO:0000259" key="2">
    <source>
        <dbReference type="Pfam" id="PF02371"/>
    </source>
</evidence>
<dbReference type="Pfam" id="PF01548">
    <property type="entry name" value="DEDD_Tnp_IS110"/>
    <property type="match status" value="1"/>
</dbReference>
<reference evidence="3 4" key="1">
    <citation type="submission" date="2020-01" db="EMBL/GenBank/DDBJ databases">
        <authorList>
            <person name="Liu G."/>
            <person name="Liu B."/>
        </authorList>
    </citation>
    <scope>NUCLEOTIDE SEQUENCE [LARGE SCALE GENOMIC DNA]</scope>
    <source>
        <strain evidence="3 4">FJAT-51161</strain>
    </source>
</reference>